<name>A0AAD6APQ1_9TELE</name>
<accession>A0AAD6APQ1</accession>
<sequence length="56" mass="6054">SSCIPGAVTQQQLLLPFRTTVVRSNIYPPSNNLSRLISEPVSASAGPRQADFSPRQ</sequence>
<comment type="caution">
    <text evidence="2">The sequence shown here is derived from an EMBL/GenBank/DDBJ whole genome shotgun (WGS) entry which is preliminary data.</text>
</comment>
<feature type="non-terminal residue" evidence="2">
    <location>
        <position position="56"/>
    </location>
</feature>
<dbReference type="AlphaFoldDB" id="A0AAD6APQ1"/>
<reference evidence="2" key="1">
    <citation type="submission" date="2022-11" db="EMBL/GenBank/DDBJ databases">
        <title>Chromosome-level genome of Pogonophryne albipinna.</title>
        <authorList>
            <person name="Jo E."/>
        </authorList>
    </citation>
    <scope>NUCLEOTIDE SEQUENCE</scope>
    <source>
        <strain evidence="2">SGF0006</strain>
        <tissue evidence="2">Muscle</tissue>
    </source>
</reference>
<dbReference type="EMBL" id="JAPTMU010000017">
    <property type="protein sequence ID" value="KAJ4928741.1"/>
    <property type="molecule type" value="Genomic_DNA"/>
</dbReference>
<protein>
    <submittedName>
        <fullName evidence="2">Uncharacterized protein</fullName>
    </submittedName>
</protein>
<feature type="region of interest" description="Disordered" evidence="1">
    <location>
        <begin position="29"/>
        <end position="56"/>
    </location>
</feature>
<proteinExistence type="predicted"/>
<keyword evidence="3" id="KW-1185">Reference proteome</keyword>
<feature type="non-terminal residue" evidence="2">
    <location>
        <position position="1"/>
    </location>
</feature>
<organism evidence="2 3">
    <name type="scientific">Pogonophryne albipinna</name>
    <dbReference type="NCBI Taxonomy" id="1090488"/>
    <lineage>
        <taxon>Eukaryota</taxon>
        <taxon>Metazoa</taxon>
        <taxon>Chordata</taxon>
        <taxon>Craniata</taxon>
        <taxon>Vertebrata</taxon>
        <taxon>Euteleostomi</taxon>
        <taxon>Actinopterygii</taxon>
        <taxon>Neopterygii</taxon>
        <taxon>Teleostei</taxon>
        <taxon>Neoteleostei</taxon>
        <taxon>Acanthomorphata</taxon>
        <taxon>Eupercaria</taxon>
        <taxon>Perciformes</taxon>
        <taxon>Notothenioidei</taxon>
        <taxon>Pogonophryne</taxon>
    </lineage>
</organism>
<dbReference type="Proteomes" id="UP001219934">
    <property type="component" value="Unassembled WGS sequence"/>
</dbReference>
<evidence type="ECO:0000313" key="2">
    <source>
        <dbReference type="EMBL" id="KAJ4928741.1"/>
    </source>
</evidence>
<gene>
    <name evidence="2" type="ORF">JOQ06_004367</name>
</gene>
<evidence type="ECO:0000313" key="3">
    <source>
        <dbReference type="Proteomes" id="UP001219934"/>
    </source>
</evidence>
<evidence type="ECO:0000256" key="1">
    <source>
        <dbReference type="SAM" id="MobiDB-lite"/>
    </source>
</evidence>